<accession>A0A0G4FSG4</accession>
<dbReference type="Proteomes" id="UP000041254">
    <property type="component" value="Unassembled WGS sequence"/>
</dbReference>
<feature type="signal peptide" evidence="1">
    <location>
        <begin position="1"/>
        <end position="17"/>
    </location>
</feature>
<evidence type="ECO:0000256" key="1">
    <source>
        <dbReference type="SAM" id="SignalP"/>
    </source>
</evidence>
<dbReference type="EMBL" id="CDMY01000493">
    <property type="protein sequence ID" value="CEM17647.1"/>
    <property type="molecule type" value="Genomic_DNA"/>
</dbReference>
<dbReference type="InterPro" id="IPR016024">
    <property type="entry name" value="ARM-type_fold"/>
</dbReference>
<feature type="chain" id="PRO_5005189692" evidence="1">
    <location>
        <begin position="18"/>
        <end position="152"/>
    </location>
</feature>
<dbReference type="Gene3D" id="1.25.10.10">
    <property type="entry name" value="Leucine-rich Repeat Variant"/>
    <property type="match status" value="1"/>
</dbReference>
<dbReference type="PhylomeDB" id="A0A0G4FSG4"/>
<protein>
    <submittedName>
        <fullName evidence="2">Uncharacterized protein</fullName>
    </submittedName>
</protein>
<gene>
    <name evidence="2" type="ORF">Vbra_16075</name>
</gene>
<name>A0A0G4FSG4_VITBC</name>
<dbReference type="VEuPathDB" id="CryptoDB:Vbra_16075"/>
<dbReference type="InParanoid" id="A0A0G4FSG4"/>
<reference evidence="2 3" key="1">
    <citation type="submission" date="2014-11" db="EMBL/GenBank/DDBJ databases">
        <authorList>
            <person name="Zhu J."/>
            <person name="Qi W."/>
            <person name="Song R."/>
        </authorList>
    </citation>
    <scope>NUCLEOTIDE SEQUENCE [LARGE SCALE GENOMIC DNA]</scope>
</reference>
<organism evidence="2 3">
    <name type="scientific">Vitrella brassicaformis (strain CCMP3155)</name>
    <dbReference type="NCBI Taxonomy" id="1169540"/>
    <lineage>
        <taxon>Eukaryota</taxon>
        <taxon>Sar</taxon>
        <taxon>Alveolata</taxon>
        <taxon>Colpodellida</taxon>
        <taxon>Vitrellaceae</taxon>
        <taxon>Vitrella</taxon>
    </lineage>
</organism>
<keyword evidence="1" id="KW-0732">Signal</keyword>
<sequence>MLSAVLFAFLCLAAVASQDTEASSLTTQLESSNKWQQLSALRAMSAFIANSTRPGDAAAVIADRFGAAVISLLGEHVEWAVQQEASKLLTSIGRMDTKAVEALIRVGAISSLIEALKRAIELPDIDLASAPFVPLHQVVLRPMRTACCGRAN</sequence>
<dbReference type="SUPFAM" id="SSF48371">
    <property type="entry name" value="ARM repeat"/>
    <property type="match status" value="1"/>
</dbReference>
<proteinExistence type="predicted"/>
<dbReference type="AlphaFoldDB" id="A0A0G4FSG4"/>
<dbReference type="InterPro" id="IPR011989">
    <property type="entry name" value="ARM-like"/>
</dbReference>
<evidence type="ECO:0000313" key="3">
    <source>
        <dbReference type="Proteomes" id="UP000041254"/>
    </source>
</evidence>
<keyword evidence="3" id="KW-1185">Reference proteome</keyword>
<evidence type="ECO:0000313" key="2">
    <source>
        <dbReference type="EMBL" id="CEM17647.1"/>
    </source>
</evidence>